<reference evidence="3" key="1">
    <citation type="submission" date="2023-07" db="EMBL/GenBank/DDBJ databases">
        <authorList>
            <person name="Pelsma A.J. K."/>
        </authorList>
    </citation>
    <scope>NUCLEOTIDE SEQUENCE</scope>
</reference>
<protein>
    <submittedName>
        <fullName evidence="3">Uncharacterized protein</fullName>
    </submittedName>
</protein>
<accession>A0AA48M293</accession>
<dbReference type="EMBL" id="OY288114">
    <property type="protein sequence ID" value="CAJ0862959.1"/>
    <property type="molecule type" value="Genomic_DNA"/>
</dbReference>
<feature type="region of interest" description="Disordered" evidence="1">
    <location>
        <begin position="178"/>
        <end position="211"/>
    </location>
</feature>
<sequence length="259" mass="29509">MADGGNVYKDKFITFLFTSVLAGLVTTSFTYKSWREQTRLDLAKRRLDEATKSFERASILMSTRIFHSYRLANGADGDEDAAFNTKLEKYDKAVEDWNVAYPDLLQDFQFALEIDDNGRLLPFHEIDTNDFDKKLRCHFAFEHGNGPQQTDWRSPTWRLAALHHCFIVAKVKSRALSLRQKPEPAPPPTRGVVKARDKSEPAPAPESAEARRAKFQALDSDIDDLMTHAEEVRVAGKKAVARLREGAETRGFLEFLKSW</sequence>
<proteinExistence type="predicted"/>
<keyword evidence="2" id="KW-0472">Membrane</keyword>
<keyword evidence="2" id="KW-0812">Transmembrane</keyword>
<name>A0AA48M293_9ZZZZ</name>
<feature type="transmembrane region" description="Helical" evidence="2">
    <location>
        <begin position="12"/>
        <end position="31"/>
    </location>
</feature>
<evidence type="ECO:0000313" key="3">
    <source>
        <dbReference type="EMBL" id="CAJ0862959.1"/>
    </source>
</evidence>
<evidence type="ECO:0000256" key="1">
    <source>
        <dbReference type="SAM" id="MobiDB-lite"/>
    </source>
</evidence>
<gene>
    <name evidence="3" type="ORF">AMST5_01537</name>
</gene>
<dbReference type="AlphaFoldDB" id="A0AA48M293"/>
<evidence type="ECO:0000256" key="2">
    <source>
        <dbReference type="SAM" id="Phobius"/>
    </source>
</evidence>
<organism evidence="3">
    <name type="scientific">freshwater sediment metagenome</name>
    <dbReference type="NCBI Taxonomy" id="556182"/>
    <lineage>
        <taxon>unclassified sequences</taxon>
        <taxon>metagenomes</taxon>
        <taxon>ecological metagenomes</taxon>
    </lineage>
</organism>
<keyword evidence="2" id="KW-1133">Transmembrane helix</keyword>